<dbReference type="GO" id="GO:0003677">
    <property type="term" value="F:DNA binding"/>
    <property type="evidence" value="ECO:0007669"/>
    <property type="project" value="UniProtKB-KW"/>
</dbReference>
<dbReference type="Proteomes" id="UP000064412">
    <property type="component" value="Unassembled WGS sequence"/>
</dbReference>
<evidence type="ECO:0000256" key="3">
    <source>
        <dbReference type="ARBA" id="ARBA00023125"/>
    </source>
</evidence>
<evidence type="ECO:0000256" key="1">
    <source>
        <dbReference type="ARBA" id="ARBA00010923"/>
    </source>
</evidence>
<keyword evidence="2" id="KW-0680">Restriction system</keyword>
<dbReference type="Pfam" id="PF01420">
    <property type="entry name" value="Methylase_S"/>
    <property type="match status" value="2"/>
</dbReference>
<feature type="domain" description="Type I restriction modification DNA specificity" evidence="4">
    <location>
        <begin position="248"/>
        <end position="381"/>
    </location>
</feature>
<comment type="similarity">
    <text evidence="1">Belongs to the type-I restriction system S methylase family.</text>
</comment>
<dbReference type="SUPFAM" id="SSF116734">
    <property type="entry name" value="DNA methylase specificity domain"/>
    <property type="match status" value="2"/>
</dbReference>
<dbReference type="PANTHER" id="PTHR30408:SF12">
    <property type="entry name" value="TYPE I RESTRICTION ENZYME MJAVIII SPECIFICITY SUBUNIT"/>
    <property type="match status" value="1"/>
</dbReference>
<reference evidence="5 6" key="1">
    <citation type="submission" date="2015-11" db="EMBL/GenBank/DDBJ databases">
        <authorList>
            <person name="Nicholson A.C."/>
            <person name="Humrighouse B.W."/>
            <person name="Graziano J."/>
            <person name="Lasker B."/>
            <person name="Whitney A.M."/>
            <person name="Mcquiston J.R."/>
        </authorList>
    </citation>
    <scope>NUCLEOTIDE SEQUENCE [LARGE SCALE GENOMIC DNA]</scope>
    <source>
        <strain evidence="5 6">G4071</strain>
    </source>
</reference>
<dbReference type="EMBL" id="LNOI01000001">
    <property type="protein sequence ID" value="KUY20032.1"/>
    <property type="molecule type" value="Genomic_DNA"/>
</dbReference>
<accession>A0ABD4DRF8</accession>
<dbReference type="InterPro" id="IPR000055">
    <property type="entry name" value="Restrct_endonuc_typeI_TRD"/>
</dbReference>
<dbReference type="Gene3D" id="1.10.287.1120">
    <property type="entry name" value="Bipartite methylase S protein"/>
    <property type="match status" value="1"/>
</dbReference>
<dbReference type="RefSeq" id="WP_059343902.1">
    <property type="nucleotide sequence ID" value="NZ_CP140570.1"/>
</dbReference>
<name>A0ABD4DRF8_ELIMR</name>
<feature type="domain" description="Type I restriction modification DNA specificity" evidence="4">
    <location>
        <begin position="21"/>
        <end position="198"/>
    </location>
</feature>
<dbReference type="InterPro" id="IPR052021">
    <property type="entry name" value="Type-I_RS_S_subunit"/>
</dbReference>
<evidence type="ECO:0000313" key="5">
    <source>
        <dbReference type="EMBL" id="KUY20032.1"/>
    </source>
</evidence>
<dbReference type="AlphaFoldDB" id="A0ABD4DRF8"/>
<dbReference type="Gene3D" id="3.90.220.20">
    <property type="entry name" value="DNA methylase specificity domains"/>
    <property type="match status" value="2"/>
</dbReference>
<dbReference type="CDD" id="cd17266">
    <property type="entry name" value="RMtype1_S_Sau1132ORF3780P-TRD2-CR2_like"/>
    <property type="match status" value="1"/>
</dbReference>
<keyword evidence="3" id="KW-0238">DNA-binding</keyword>
<evidence type="ECO:0000259" key="4">
    <source>
        <dbReference type="Pfam" id="PF01420"/>
    </source>
</evidence>
<dbReference type="CDD" id="cd17252">
    <property type="entry name" value="RMtype1_S_EcoKI-TRD1-CR1_like"/>
    <property type="match status" value="1"/>
</dbReference>
<organism evidence="5 6">
    <name type="scientific">Elizabethkingia miricola</name>
    <name type="common">Chryseobacterium miricola</name>
    <dbReference type="NCBI Taxonomy" id="172045"/>
    <lineage>
        <taxon>Bacteria</taxon>
        <taxon>Pseudomonadati</taxon>
        <taxon>Bacteroidota</taxon>
        <taxon>Flavobacteriia</taxon>
        <taxon>Flavobacteriales</taxon>
        <taxon>Weeksellaceae</taxon>
        <taxon>Elizabethkingia</taxon>
    </lineage>
</organism>
<dbReference type="InterPro" id="IPR044946">
    <property type="entry name" value="Restrct_endonuc_typeI_TRD_sf"/>
</dbReference>
<dbReference type="GO" id="GO:0009307">
    <property type="term" value="P:DNA restriction-modification system"/>
    <property type="evidence" value="ECO:0007669"/>
    <property type="project" value="UniProtKB-KW"/>
</dbReference>
<evidence type="ECO:0000313" key="6">
    <source>
        <dbReference type="Proteomes" id="UP000064412"/>
    </source>
</evidence>
<proteinExistence type="inferred from homology"/>
<evidence type="ECO:0000256" key="2">
    <source>
        <dbReference type="ARBA" id="ARBA00022747"/>
    </source>
</evidence>
<gene>
    <name evidence="5" type="ORF">ATB95_03665</name>
</gene>
<dbReference type="PANTHER" id="PTHR30408">
    <property type="entry name" value="TYPE-1 RESTRICTION ENZYME ECOKI SPECIFICITY PROTEIN"/>
    <property type="match status" value="1"/>
</dbReference>
<sequence>MNKTENKLVPELRFPDFINDSEWEEKELKKFGKFYRGLTYNSADVSEKGLLVLRSGNIQNNSLVFNKDLVFVNKNCTKDQSLKNKDIVICMSNGSKALVGKNAEYKGDYPNPLTVGAFCSIFRPINEFTKYLLQTTNYEKYISLRIGGGNINNLRNSDLEIFTSYVPKEFKEQQKIADCLSSLDEALTSHDEKLETLKNHKKGLLQNLFPQEGETIPKYRFPEFKNDGEWKKIELDKLTHSISSGKDKNSIEGKYKLYGSTGIIGTSNIPSYSGHFILVARVGANAGLLNKVSGNFGVTDNTLVIHLKKLNTIDFIFYSLEKTKLNNLVFGSGQPLITGSQLKNLKLLLPNSEKEQQKIAECLSEVDNLITAQTNKIEQLKAHKKGLMQRLFPNI</sequence>
<comment type="caution">
    <text evidence="5">The sequence shown here is derived from an EMBL/GenBank/DDBJ whole genome shotgun (WGS) entry which is preliminary data.</text>
</comment>
<protein>
    <recommendedName>
        <fullName evidence="4">Type I restriction modification DNA specificity domain-containing protein</fullName>
    </recommendedName>
</protein>